<dbReference type="GO" id="GO:0006508">
    <property type="term" value="P:proteolysis"/>
    <property type="evidence" value="ECO:0007669"/>
    <property type="project" value="InterPro"/>
</dbReference>
<evidence type="ECO:0000313" key="1">
    <source>
        <dbReference type="EMBL" id="MCC2120925.1"/>
    </source>
</evidence>
<name>A0AAE3A6F9_9FIRM</name>
<dbReference type="PANTHER" id="PTHR10443">
    <property type="entry name" value="MICROSOMAL DIPEPTIDASE"/>
    <property type="match status" value="1"/>
</dbReference>
<organism evidence="1 2">
    <name type="scientific">Waltera acetigignens</name>
    <dbReference type="NCBI Taxonomy" id="2981769"/>
    <lineage>
        <taxon>Bacteria</taxon>
        <taxon>Bacillati</taxon>
        <taxon>Bacillota</taxon>
        <taxon>Clostridia</taxon>
        <taxon>Lachnospirales</taxon>
        <taxon>Lachnospiraceae</taxon>
        <taxon>Waltera</taxon>
    </lineage>
</organism>
<reference evidence="1 2" key="1">
    <citation type="submission" date="2021-10" db="EMBL/GenBank/DDBJ databases">
        <title>Anaerobic single-cell dispensing facilitates the cultivation of human gut bacteria.</title>
        <authorList>
            <person name="Afrizal A."/>
        </authorList>
    </citation>
    <scope>NUCLEOTIDE SEQUENCE [LARGE SCALE GENOMIC DNA]</scope>
    <source>
        <strain evidence="1 2">CLA-AA-H273</strain>
    </source>
</reference>
<gene>
    <name evidence="1" type="ORF">LKD75_15270</name>
</gene>
<proteinExistence type="predicted"/>
<keyword evidence="2" id="KW-1185">Reference proteome</keyword>
<dbReference type="AlphaFoldDB" id="A0AAE3A6F9"/>
<dbReference type="Gene3D" id="3.20.20.140">
    <property type="entry name" value="Metal-dependent hydrolases"/>
    <property type="match status" value="1"/>
</dbReference>
<dbReference type="PROSITE" id="PS51365">
    <property type="entry name" value="RENAL_DIPEPTIDASE_2"/>
    <property type="match status" value="1"/>
</dbReference>
<protein>
    <submittedName>
        <fullName evidence="1">Dipeptidase</fullName>
    </submittedName>
</protein>
<dbReference type="GO" id="GO:0070573">
    <property type="term" value="F:metallodipeptidase activity"/>
    <property type="evidence" value="ECO:0007669"/>
    <property type="project" value="InterPro"/>
</dbReference>
<dbReference type="Proteomes" id="UP001197795">
    <property type="component" value="Unassembled WGS sequence"/>
</dbReference>
<dbReference type="CDD" id="cd01301">
    <property type="entry name" value="rDP_like"/>
    <property type="match status" value="1"/>
</dbReference>
<dbReference type="InterPro" id="IPR032466">
    <property type="entry name" value="Metal_Hydrolase"/>
</dbReference>
<accession>A0AAE3A6F9</accession>
<dbReference type="InterPro" id="IPR008257">
    <property type="entry name" value="Pept_M19"/>
</dbReference>
<dbReference type="RefSeq" id="WP_227064671.1">
    <property type="nucleotide sequence ID" value="NZ_JAJEPV010000050.1"/>
</dbReference>
<dbReference type="Pfam" id="PF01244">
    <property type="entry name" value="Peptidase_M19"/>
    <property type="match status" value="2"/>
</dbReference>
<dbReference type="SUPFAM" id="SSF51556">
    <property type="entry name" value="Metallo-dependent hydrolases"/>
    <property type="match status" value="1"/>
</dbReference>
<dbReference type="PANTHER" id="PTHR10443:SF12">
    <property type="entry name" value="DIPEPTIDASE"/>
    <property type="match status" value="1"/>
</dbReference>
<dbReference type="EMBL" id="JAJEPV010000050">
    <property type="protein sequence ID" value="MCC2120925.1"/>
    <property type="molecule type" value="Genomic_DNA"/>
</dbReference>
<evidence type="ECO:0000313" key="2">
    <source>
        <dbReference type="Proteomes" id="UP001197795"/>
    </source>
</evidence>
<sequence>MKIIDMHCDTISELADRGGELWKNSGHLDLKRMQESGYLLQNFALFVDIGKCTSTPWERVCALYEVYRTELEKNKNRIVPVLCYEDILKNEACGKLSALLTVEEGAVCGGSLERLRELYDMGVRMLTLTWNYRNELGWPATRRCLGQSRGDVDGRLTEKSVQEKIPGTGRSSCAGENPTTAIETEKGETGIRGSDGRDAACGLTETGRDFVTEMERLGMIPDVSHLSDAGFDDVWECTKKPFVASHSNARAVCPSLRNLTDDQIRRLAERGGCMGLNYYDKFLVDGGSKDPEVLWEAMIRQARHITDVGGMEILGLGSDFDGIPTNPALPGAEAMPVLWDRLKTAGFTENQLDGIFWGNVMRVYRDAL</sequence>
<comment type="caution">
    <text evidence="1">The sequence shown here is derived from an EMBL/GenBank/DDBJ whole genome shotgun (WGS) entry which is preliminary data.</text>
</comment>